<evidence type="ECO:0000313" key="1">
    <source>
        <dbReference type="EMBL" id="VEL28665.1"/>
    </source>
</evidence>
<proteinExistence type="predicted"/>
<gene>
    <name evidence="1" type="ORF">PXEA_LOCUS22105</name>
</gene>
<name>A0A448X5Q6_9PLAT</name>
<evidence type="ECO:0000313" key="2">
    <source>
        <dbReference type="Proteomes" id="UP000784294"/>
    </source>
</evidence>
<reference evidence="1" key="1">
    <citation type="submission" date="2018-11" db="EMBL/GenBank/DDBJ databases">
        <authorList>
            <consortium name="Pathogen Informatics"/>
        </authorList>
    </citation>
    <scope>NUCLEOTIDE SEQUENCE</scope>
</reference>
<dbReference type="AlphaFoldDB" id="A0A448X5Q6"/>
<keyword evidence="2" id="KW-1185">Reference proteome</keyword>
<comment type="caution">
    <text evidence="1">The sequence shown here is derived from an EMBL/GenBank/DDBJ whole genome shotgun (WGS) entry which is preliminary data.</text>
</comment>
<dbReference type="EMBL" id="CAAALY010096727">
    <property type="protein sequence ID" value="VEL28665.1"/>
    <property type="molecule type" value="Genomic_DNA"/>
</dbReference>
<protein>
    <submittedName>
        <fullName evidence="1">Uncharacterized protein</fullName>
    </submittedName>
</protein>
<sequence>MLVKLDPGGELFGAWKAPLTVAKASIVCPSTRFHLAQPSFSIFTEIHAIHIDPISGRLFAAFTTPE</sequence>
<dbReference type="Proteomes" id="UP000784294">
    <property type="component" value="Unassembled WGS sequence"/>
</dbReference>
<organism evidence="1 2">
    <name type="scientific">Protopolystoma xenopodis</name>
    <dbReference type="NCBI Taxonomy" id="117903"/>
    <lineage>
        <taxon>Eukaryota</taxon>
        <taxon>Metazoa</taxon>
        <taxon>Spiralia</taxon>
        <taxon>Lophotrochozoa</taxon>
        <taxon>Platyhelminthes</taxon>
        <taxon>Monogenea</taxon>
        <taxon>Polyopisthocotylea</taxon>
        <taxon>Polystomatidea</taxon>
        <taxon>Polystomatidae</taxon>
        <taxon>Protopolystoma</taxon>
    </lineage>
</organism>
<accession>A0A448X5Q6</accession>